<proteinExistence type="predicted"/>
<organism evidence="2 3">
    <name type="scientific">Purpureocillium lilacinum</name>
    <name type="common">Paecilomyces lilacinus</name>
    <dbReference type="NCBI Taxonomy" id="33203"/>
    <lineage>
        <taxon>Eukaryota</taxon>
        <taxon>Fungi</taxon>
        <taxon>Dikarya</taxon>
        <taxon>Ascomycota</taxon>
        <taxon>Pezizomycotina</taxon>
        <taxon>Sordariomycetes</taxon>
        <taxon>Hypocreomycetidae</taxon>
        <taxon>Hypocreales</taxon>
        <taxon>Ophiocordycipitaceae</taxon>
        <taxon>Purpureocillium</taxon>
    </lineage>
</organism>
<dbReference type="Proteomes" id="UP000245956">
    <property type="component" value="Unassembled WGS sequence"/>
</dbReference>
<evidence type="ECO:0000256" key="1">
    <source>
        <dbReference type="SAM" id="MobiDB-lite"/>
    </source>
</evidence>
<reference evidence="2 3" key="1">
    <citation type="journal article" date="2016" name="Front. Microbiol.">
        <title>Genome and transcriptome sequences reveal the specific parasitism of the nematophagous Purpureocillium lilacinum 36-1.</title>
        <authorList>
            <person name="Xie J."/>
            <person name="Li S."/>
            <person name="Mo C."/>
            <person name="Xiao X."/>
            <person name="Peng D."/>
            <person name="Wang G."/>
            <person name="Xiao Y."/>
        </authorList>
    </citation>
    <scope>NUCLEOTIDE SEQUENCE [LARGE SCALE GENOMIC DNA]</scope>
    <source>
        <strain evidence="2 3">36-1</strain>
    </source>
</reference>
<accession>A0A2U3E075</accession>
<comment type="caution">
    <text evidence="2">The sequence shown here is derived from an EMBL/GenBank/DDBJ whole genome shotgun (WGS) entry which is preliminary data.</text>
</comment>
<evidence type="ECO:0000313" key="3">
    <source>
        <dbReference type="Proteomes" id="UP000245956"/>
    </source>
</evidence>
<feature type="region of interest" description="Disordered" evidence="1">
    <location>
        <begin position="65"/>
        <end position="90"/>
    </location>
</feature>
<dbReference type="AlphaFoldDB" id="A0A2U3E075"/>
<evidence type="ECO:0000313" key="2">
    <source>
        <dbReference type="EMBL" id="PWI67919.1"/>
    </source>
</evidence>
<gene>
    <name evidence="2" type="ORF">PCL_02320</name>
</gene>
<name>A0A2U3E075_PURLI</name>
<dbReference type="EMBL" id="LCWV01000016">
    <property type="protein sequence ID" value="PWI67919.1"/>
    <property type="molecule type" value="Genomic_DNA"/>
</dbReference>
<sequence>MLLLHANGQGILSSMHPSADSAALSRLPAPNANRLVFAELVSPPPPPTPSPVACPAEYEPNHWTATTQTSSGGLSKINKAGCEVKTGNPSPAWDQYVTMPGRHAAARPGLGRARVRLPGAEGAMACGWEGRAAGRRGASQRAQGDDNDLRAKRAEAWAAQSVIIGPIGEHRPRSLSRAGGEGERGGFVAEPRRTRRLWVGRPPQLGGQKEEAAAAVVEAMVNPEILDAG</sequence>
<protein>
    <submittedName>
        <fullName evidence="2">Uncharacterized protein</fullName>
    </submittedName>
</protein>